<protein>
    <submittedName>
        <fullName evidence="1">Uncharacterized protein</fullName>
    </submittedName>
</protein>
<evidence type="ECO:0000313" key="2">
    <source>
        <dbReference type="Proteomes" id="UP000784294"/>
    </source>
</evidence>
<name>A0A3S5A682_9PLAT</name>
<accession>A0A3S5A682</accession>
<reference evidence="1" key="1">
    <citation type="submission" date="2018-11" db="EMBL/GenBank/DDBJ databases">
        <authorList>
            <consortium name="Pathogen Informatics"/>
        </authorList>
    </citation>
    <scope>NUCLEOTIDE SEQUENCE</scope>
</reference>
<comment type="caution">
    <text evidence="1">The sequence shown here is derived from an EMBL/GenBank/DDBJ whole genome shotgun (WGS) entry which is preliminary data.</text>
</comment>
<sequence length="316" mass="34501">MRVTSCLGGGRGNCGTMLCRYLLSLPPFRVGNRLSNRADCPFIHSPTHLSIHTAPTVSLAPLSSSTPLARSSFLLLAQSITCGRLSFLLVVYSRKCPTAYLHTQLFFTQSCGQKSSNSGAIFPGHSRGSFGRQLNNPLLSPRQNGAFTQAKVTLFVMSLTGNLVLKVLGEKIQRSIPPEDDGDWLYWKIHADTVSEAISFDSVLARPRFGNLGGVSETLWNVSSVAISFWHHSPPLFSVLPSSAASLSLNLTSRGSSTYSYTYVLSLAQMSPKRVSLQVGLMKRNHLHNRYQVPFAGLLTSILSPFLLPRLSIGRC</sequence>
<dbReference type="EMBL" id="CAAALY010003179">
    <property type="protein sequence ID" value="VEL08109.1"/>
    <property type="molecule type" value="Genomic_DNA"/>
</dbReference>
<dbReference type="AlphaFoldDB" id="A0A3S5A682"/>
<dbReference type="Proteomes" id="UP000784294">
    <property type="component" value="Unassembled WGS sequence"/>
</dbReference>
<gene>
    <name evidence="1" type="ORF">PXEA_LOCUS1549</name>
</gene>
<proteinExistence type="predicted"/>
<evidence type="ECO:0000313" key="1">
    <source>
        <dbReference type="EMBL" id="VEL08109.1"/>
    </source>
</evidence>
<organism evidence="1 2">
    <name type="scientific">Protopolystoma xenopodis</name>
    <dbReference type="NCBI Taxonomy" id="117903"/>
    <lineage>
        <taxon>Eukaryota</taxon>
        <taxon>Metazoa</taxon>
        <taxon>Spiralia</taxon>
        <taxon>Lophotrochozoa</taxon>
        <taxon>Platyhelminthes</taxon>
        <taxon>Monogenea</taxon>
        <taxon>Polyopisthocotylea</taxon>
        <taxon>Polystomatidea</taxon>
        <taxon>Polystomatidae</taxon>
        <taxon>Protopolystoma</taxon>
    </lineage>
</organism>
<keyword evidence="2" id="KW-1185">Reference proteome</keyword>